<dbReference type="PANTHER" id="PTHR30153">
    <property type="entry name" value="REPLICATIVE DNA HELICASE DNAB"/>
    <property type="match status" value="1"/>
</dbReference>
<dbReference type="Pfam" id="PF03796">
    <property type="entry name" value="DnaB_C"/>
    <property type="match status" value="1"/>
</dbReference>
<comment type="function">
    <text evidence="4">The main replicative DNA helicase, it participates in initiation and elongation during chromosome replication. Travels ahead of the DNA replisome, separating dsDNA into templates for DNA synthesis. A processive ATP-dependent 5'-3' DNA helicase it has DNA-dependent ATPase activity.</text>
</comment>
<dbReference type="PANTHER" id="PTHR30153:SF2">
    <property type="entry name" value="REPLICATIVE DNA HELICASE"/>
    <property type="match status" value="1"/>
</dbReference>
<dbReference type="PROSITE" id="PS51199">
    <property type="entry name" value="SF4_HELICASE"/>
    <property type="match status" value="1"/>
</dbReference>
<sequence length="443" mass="49837">MDTPLRSLPYNLEAEQSVIGSMLIDKTAISRVVEVLKSDDFYRDSHKVIFSAIYELYQKDTPIDMITLLEHLRSAEKLEASGGITYISEISNSIPSTANLSSYIKIVEDKSTLRKLIKSSTEIIENCYNKQDDVEAVMDLAEQKVFNISQKKNAGDFEPMNTVLERGFLEIERIFNNKGETTGISSGFPELDDKTAGFQKGDMILIAARPSMGKTTFALNLAEYAALRQGKSVAVFSLEMSKEQLSYKLLCSEANVDMSKLRHGDLEDRDWENIAKASGPLAAAKIFIDDTAGTSVMDMRSKCRKLKMEHGIDMIVIDYLQLMTGSNTESRQQEVSEISRSIKALAKEMQCPVIALSQLSRAPEQRTDHRPMLSDLRESGSIEQDADLVMFLYRDEYYNEETEDKNVAELIIAKQRNGPIGTVKLAWIGQFSKFARLDVIHRD</sequence>
<proteinExistence type="inferred from homology"/>
<accession>A0ABS6BPV9</accession>
<dbReference type="NCBIfam" id="TIGR00665">
    <property type="entry name" value="DnaB"/>
    <property type="match status" value="1"/>
</dbReference>
<dbReference type="RefSeq" id="WP_216146163.1">
    <property type="nucleotide sequence ID" value="NZ_JAHLDV010000005.1"/>
</dbReference>
<dbReference type="GO" id="GO:0003678">
    <property type="term" value="F:DNA helicase activity"/>
    <property type="evidence" value="ECO:0007669"/>
    <property type="project" value="UniProtKB-EC"/>
</dbReference>
<dbReference type="Pfam" id="PF00772">
    <property type="entry name" value="DnaB"/>
    <property type="match status" value="1"/>
</dbReference>
<evidence type="ECO:0000256" key="1">
    <source>
        <dbReference type="ARBA" id="ARBA00022515"/>
    </source>
</evidence>
<dbReference type="InterPro" id="IPR003593">
    <property type="entry name" value="AAA+_ATPase"/>
</dbReference>
<keyword evidence="4 6" id="KW-0378">Hydrolase</keyword>
<dbReference type="NCBIfam" id="NF004384">
    <property type="entry name" value="PRK05748.1"/>
    <property type="match status" value="1"/>
</dbReference>
<keyword evidence="4" id="KW-0547">Nucleotide-binding</keyword>
<gene>
    <name evidence="6" type="ORF">KPL37_04205</name>
</gene>
<dbReference type="GO" id="GO:0016787">
    <property type="term" value="F:hydrolase activity"/>
    <property type="evidence" value="ECO:0007669"/>
    <property type="project" value="UniProtKB-KW"/>
</dbReference>
<dbReference type="EMBL" id="JAHLDV010000005">
    <property type="protein sequence ID" value="MBU3158959.1"/>
    <property type="molecule type" value="Genomic_DNA"/>
</dbReference>
<reference evidence="6 7" key="1">
    <citation type="submission" date="2021-06" db="EMBL/GenBank/DDBJ databases">
        <title>Clostridia strains as spoilage organisms.</title>
        <authorList>
            <person name="Wambui J."/>
            <person name="Stephan R."/>
            <person name="Stevens M.J.A."/>
        </authorList>
    </citation>
    <scope>NUCLEOTIDE SEQUENCE [LARGE SCALE GENOMIC DNA]</scope>
    <source>
        <strain evidence="6 7">DSM 14204</strain>
    </source>
</reference>
<evidence type="ECO:0000256" key="4">
    <source>
        <dbReference type="RuleBase" id="RU362085"/>
    </source>
</evidence>
<name>A0ABS6BPV9_9CLOT</name>
<evidence type="ECO:0000256" key="3">
    <source>
        <dbReference type="NCBIfam" id="TIGR00665"/>
    </source>
</evidence>
<keyword evidence="1 4" id="KW-0639">Primosome</keyword>
<dbReference type="CDD" id="cd00984">
    <property type="entry name" value="DnaB_C"/>
    <property type="match status" value="1"/>
</dbReference>
<dbReference type="EC" id="5.6.2.3" evidence="3 4"/>
<comment type="caution">
    <text evidence="6">The sequence shown here is derived from an EMBL/GenBank/DDBJ whole genome shotgun (WGS) entry which is preliminary data.</text>
</comment>
<evidence type="ECO:0000313" key="7">
    <source>
        <dbReference type="Proteomes" id="UP000776252"/>
    </source>
</evidence>
<keyword evidence="4" id="KW-0067">ATP-binding</keyword>
<dbReference type="InterPro" id="IPR007694">
    <property type="entry name" value="DNA_helicase_DnaB-like_C"/>
</dbReference>
<keyword evidence="7" id="KW-1185">Reference proteome</keyword>
<dbReference type="InterPro" id="IPR007692">
    <property type="entry name" value="DNA_helicase_DnaB"/>
</dbReference>
<comment type="similarity">
    <text evidence="4">Belongs to the helicase family. DnaB subfamily.</text>
</comment>
<keyword evidence="2 4" id="KW-0235">DNA replication</keyword>
<evidence type="ECO:0000256" key="2">
    <source>
        <dbReference type="ARBA" id="ARBA00022705"/>
    </source>
</evidence>
<evidence type="ECO:0000313" key="6">
    <source>
        <dbReference type="EMBL" id="MBU3158959.1"/>
    </source>
</evidence>
<dbReference type="InterPro" id="IPR007693">
    <property type="entry name" value="DNA_helicase_DnaB-like_N"/>
</dbReference>
<dbReference type="SMART" id="SM00382">
    <property type="entry name" value="AAA"/>
    <property type="match status" value="1"/>
</dbReference>
<organism evidence="6 7">
    <name type="scientific">Clostridium frigoris</name>
    <dbReference type="NCBI Taxonomy" id="205327"/>
    <lineage>
        <taxon>Bacteria</taxon>
        <taxon>Bacillati</taxon>
        <taxon>Bacillota</taxon>
        <taxon>Clostridia</taxon>
        <taxon>Eubacteriales</taxon>
        <taxon>Clostridiaceae</taxon>
        <taxon>Clostridium</taxon>
    </lineage>
</organism>
<protein>
    <recommendedName>
        <fullName evidence="3 4">Replicative DNA helicase</fullName>
        <ecNumber evidence="3 4">5.6.2.3</ecNumber>
    </recommendedName>
</protein>
<dbReference type="NCBIfam" id="NF004109">
    <property type="entry name" value="PRK05595.1"/>
    <property type="match status" value="1"/>
</dbReference>
<feature type="domain" description="SF4 helicase" evidence="5">
    <location>
        <begin position="177"/>
        <end position="441"/>
    </location>
</feature>
<comment type="catalytic activity">
    <reaction evidence="4">
        <text>ATP + H2O = ADP + phosphate + H(+)</text>
        <dbReference type="Rhea" id="RHEA:13065"/>
        <dbReference type="ChEBI" id="CHEBI:15377"/>
        <dbReference type="ChEBI" id="CHEBI:15378"/>
        <dbReference type="ChEBI" id="CHEBI:30616"/>
        <dbReference type="ChEBI" id="CHEBI:43474"/>
        <dbReference type="ChEBI" id="CHEBI:456216"/>
        <dbReference type="EC" id="5.6.2.3"/>
    </reaction>
</comment>
<keyword evidence="4 6" id="KW-0347">Helicase</keyword>
<evidence type="ECO:0000259" key="5">
    <source>
        <dbReference type="PROSITE" id="PS51199"/>
    </source>
</evidence>
<dbReference type="Proteomes" id="UP000776252">
    <property type="component" value="Unassembled WGS sequence"/>
</dbReference>
<keyword evidence="4" id="KW-0238">DNA-binding</keyword>